<proteinExistence type="predicted"/>
<sequence>MPLTFLHTAEVHRATFDTLASRHAPGIAIEHVVRPDWLTRAQAGGDPHLASEIAQAIADADSVVVCTCSTIGTVAEDSGAIRIDRPMMARAAQSGGRILLAYALDSTLAPSTELLQQEIVKSGKSASIVPLNLTEYWPLFIAGEVTAFAACIAAAVRDAHQADPANVIVLAQVSMAGAAAQLESLGRPVLTSPVLALEAAVANMTR</sequence>
<evidence type="ECO:0008006" key="3">
    <source>
        <dbReference type="Google" id="ProtNLM"/>
    </source>
</evidence>
<dbReference type="OrthoDB" id="978447at2"/>
<evidence type="ECO:0000313" key="2">
    <source>
        <dbReference type="Proteomes" id="UP000199340"/>
    </source>
</evidence>
<dbReference type="EMBL" id="FNEB01000006">
    <property type="protein sequence ID" value="SDI85602.1"/>
    <property type="molecule type" value="Genomic_DNA"/>
</dbReference>
<dbReference type="RefSeq" id="WP_090028913.1">
    <property type="nucleotide sequence ID" value="NZ_FNEB01000006.1"/>
</dbReference>
<evidence type="ECO:0000313" key="1">
    <source>
        <dbReference type="EMBL" id="SDI85602.1"/>
    </source>
</evidence>
<keyword evidence="2" id="KW-1185">Reference proteome</keyword>
<accession>A0A1G8NZB1</accession>
<protein>
    <recommendedName>
        <fullName evidence="3">Asp/Glu/hydantoin racemase</fullName>
    </recommendedName>
</protein>
<organism evidence="1 2">
    <name type="scientific">Lutimaribacter saemankumensis</name>
    <dbReference type="NCBI Taxonomy" id="490829"/>
    <lineage>
        <taxon>Bacteria</taxon>
        <taxon>Pseudomonadati</taxon>
        <taxon>Pseudomonadota</taxon>
        <taxon>Alphaproteobacteria</taxon>
        <taxon>Rhodobacterales</taxon>
        <taxon>Roseobacteraceae</taxon>
        <taxon>Lutimaribacter</taxon>
    </lineage>
</organism>
<gene>
    <name evidence="1" type="ORF">SAMN05421850_10619</name>
</gene>
<dbReference type="Proteomes" id="UP000199340">
    <property type="component" value="Unassembled WGS sequence"/>
</dbReference>
<dbReference type="STRING" id="490829.SAMN05421850_10619"/>
<dbReference type="AlphaFoldDB" id="A0A1G8NZB1"/>
<name>A0A1G8NZB1_9RHOB</name>
<reference evidence="1 2" key="1">
    <citation type="submission" date="2016-10" db="EMBL/GenBank/DDBJ databases">
        <authorList>
            <person name="de Groot N.N."/>
        </authorList>
    </citation>
    <scope>NUCLEOTIDE SEQUENCE [LARGE SCALE GENOMIC DNA]</scope>
    <source>
        <strain evidence="1 2">DSM 28010</strain>
    </source>
</reference>